<keyword evidence="11" id="KW-1185">Reference proteome</keyword>
<feature type="compositionally biased region" description="Low complexity" evidence="8">
    <location>
        <begin position="918"/>
        <end position="945"/>
    </location>
</feature>
<dbReference type="GO" id="GO:0005739">
    <property type="term" value="C:mitochondrion"/>
    <property type="evidence" value="ECO:0007669"/>
    <property type="project" value="TreeGrafter"/>
</dbReference>
<dbReference type="InterPro" id="IPR000866">
    <property type="entry name" value="AhpC/TSA"/>
</dbReference>
<evidence type="ECO:0000256" key="2">
    <source>
        <dbReference type="ARBA" id="ARBA00022559"/>
    </source>
</evidence>
<dbReference type="Gene3D" id="3.30.1020.10">
    <property type="entry name" value="Antioxidant, Horf6, Chain A, domain2"/>
    <property type="match status" value="1"/>
</dbReference>
<evidence type="ECO:0000256" key="7">
    <source>
        <dbReference type="ARBA" id="ARBA00025719"/>
    </source>
</evidence>
<sequence>MAEERAAPLRLGSVAPNFETDTSNGPIKFHDYIGNSWAILFSHPDDFTPICTTELGAFAKLEPEFAARGVKLIGLSANGTDSHKAWIKDIDEVTGSKLTFPIISDPERKIAHQFDMVDYQDTTNVDAKGMALTIRSVFIIDPSKKIRLIMTYPASTGRNTAEVLRVVDALQTTDKHGVTCPINWLPGDDVVIPPPVSTEDAEKKFGDVRVVKPDEHPQSGVSPGTPAPNSSSNPVNLSGLVCNVRRTSGREPPPLVGATTTVLGDKIYIFGGRILSKSRPHLTSDIYELDLIRRHWSRIEASGDIPRPRYFHSVCALGDNKLVCYGGMSPIPDSANNGGHDSQPEVVVMSDIHIFDVPSRSWTRVNTHDSPQGRYAHCATIIPSSAYFTSASAPLSAIHHNPASSNPHQGSIGVDIDGFGGAEMVVVGGQDSTNHYIEQISVFNLRSLKWTNTSPLGRSCGAYRSVAAPLTGIKLSDIGSMSTERDAHEPTEDSSATGCPMLIYSNYNFLDVKLELQIRLPDGRLVEKPMPSQASPPGLRFPNGAVINGHFVVSGTYLTSSKQEYALWALDLKSLTWGRIDAGGSVFGHGSWNRGVLWERRNTFVILGNRKRNLVEDYNHRRLNFTHLCMVELEAFGLYNNPCRTSPTSAYSSHSAPAVPASFHHKLSQLTSGGRPFSAASSELGRLAQTVFEMADMELQAVGGERISVNSRILSRRWGPYFIQLLRESSDTSTSDSATLRPSLQPYPSRNSSITITPSLDHGSTYSNATTLASNGNNPSKSLLANLELPSAHTLPPTSRPRVLYLPHTVLTIQVLVFYLYTSSLPPVGSPLCTPQILCSLLQIARPYQVDGLLEAAVERLHQVLDGRNAAAVFNAAAMAAGGGRGTGFISGPGGTLEALNGAHAASELANAATSMSLNDSRLNSDSSDTEHGTSGQSVASSSAGGSRGVPLRINTNVFSRRQRRDRDDSVSNASTSSASATSYDHSDSEGLSGDPSRAPRRRRGTHADIEVWTGDLSSVIGLQKRGLRGLMEGRRMRERSTKPPSSGQVSAAAISLDQGPPVGGI</sequence>
<evidence type="ECO:0000313" key="11">
    <source>
        <dbReference type="Proteomes" id="UP000184356"/>
    </source>
</evidence>
<keyword evidence="4" id="KW-0049">Antioxidant</keyword>
<evidence type="ECO:0000256" key="5">
    <source>
        <dbReference type="ARBA" id="ARBA00023002"/>
    </source>
</evidence>
<proteinExistence type="inferred from homology"/>
<accession>A0A1L9TX92</accession>
<evidence type="ECO:0000256" key="6">
    <source>
        <dbReference type="ARBA" id="ARBA00023284"/>
    </source>
</evidence>
<dbReference type="PANTHER" id="PTHR43503:SF2">
    <property type="entry name" value="NEGATIVE REGULATOR OF SPORULATION MDS3-RELATED"/>
    <property type="match status" value="1"/>
</dbReference>
<feature type="compositionally biased region" description="Polar residues" evidence="8">
    <location>
        <begin position="219"/>
        <end position="236"/>
    </location>
</feature>
<dbReference type="InterPro" id="IPR011333">
    <property type="entry name" value="SKP1/BTB/POZ_sf"/>
</dbReference>
<keyword evidence="1" id="KW-0880">Kelch repeat</keyword>
<dbReference type="Pfam" id="PF10417">
    <property type="entry name" value="1-cysPrx_C"/>
    <property type="match status" value="1"/>
</dbReference>
<dbReference type="InterPro" id="IPR019479">
    <property type="entry name" value="Peroxiredoxin_C"/>
</dbReference>
<comment type="similarity">
    <text evidence="7">Belongs to the peroxiredoxin family. Prx6 subfamily.</text>
</comment>
<dbReference type="PANTHER" id="PTHR43503">
    <property type="entry name" value="MCG48959-RELATED"/>
    <property type="match status" value="1"/>
</dbReference>
<evidence type="ECO:0000256" key="4">
    <source>
        <dbReference type="ARBA" id="ARBA00022862"/>
    </source>
</evidence>
<dbReference type="FunFam" id="3.30.710.10:FF:000142">
    <property type="entry name" value="Regulatory protein ral2, variant"/>
    <property type="match status" value="1"/>
</dbReference>
<dbReference type="Gene3D" id="3.40.30.10">
    <property type="entry name" value="Glutaredoxin"/>
    <property type="match status" value="1"/>
</dbReference>
<keyword evidence="5" id="KW-0560">Oxidoreductase</keyword>
<dbReference type="GO" id="GO:0045454">
    <property type="term" value="P:cell redox homeostasis"/>
    <property type="evidence" value="ECO:0007669"/>
    <property type="project" value="TreeGrafter"/>
</dbReference>
<dbReference type="InterPro" id="IPR013766">
    <property type="entry name" value="Thioredoxin_domain"/>
</dbReference>
<keyword evidence="3" id="KW-0677">Repeat</keyword>
<dbReference type="AlphaFoldDB" id="A0A1L9TX92"/>
<dbReference type="Gene3D" id="3.30.710.10">
    <property type="entry name" value="Potassium Channel Kv1.1, Chain A"/>
    <property type="match status" value="1"/>
</dbReference>
<keyword evidence="2" id="KW-0575">Peroxidase</keyword>
<dbReference type="SUPFAM" id="SSF117281">
    <property type="entry name" value="Kelch motif"/>
    <property type="match status" value="1"/>
</dbReference>
<dbReference type="RefSeq" id="XP_040707856.1">
    <property type="nucleotide sequence ID" value="XM_040848721.1"/>
</dbReference>
<dbReference type="Pfam" id="PF00578">
    <property type="entry name" value="AhpC-TSA"/>
    <property type="match status" value="1"/>
</dbReference>
<dbReference type="CDD" id="cd03016">
    <property type="entry name" value="PRX_1cys"/>
    <property type="match status" value="1"/>
</dbReference>
<feature type="compositionally biased region" description="Basic and acidic residues" evidence="8">
    <location>
        <begin position="1032"/>
        <end position="1042"/>
    </location>
</feature>
<evidence type="ECO:0000313" key="10">
    <source>
        <dbReference type="EMBL" id="OJJ64050.1"/>
    </source>
</evidence>
<dbReference type="SUPFAM" id="SSF52833">
    <property type="entry name" value="Thioredoxin-like"/>
    <property type="match status" value="1"/>
</dbReference>
<name>A0A1L9TX92_9EURO</name>
<organism evidence="10 11">
    <name type="scientific">Aspergillus sydowii CBS 593.65</name>
    <dbReference type="NCBI Taxonomy" id="1036612"/>
    <lineage>
        <taxon>Eukaryota</taxon>
        <taxon>Fungi</taxon>
        <taxon>Dikarya</taxon>
        <taxon>Ascomycota</taxon>
        <taxon>Pezizomycotina</taxon>
        <taxon>Eurotiomycetes</taxon>
        <taxon>Eurotiomycetidae</taxon>
        <taxon>Eurotiales</taxon>
        <taxon>Aspergillaceae</taxon>
        <taxon>Aspergillus</taxon>
        <taxon>Aspergillus subgen. Nidulantes</taxon>
    </lineage>
</organism>
<dbReference type="FunFam" id="3.40.30.10:FF:000011">
    <property type="entry name" value="Peroxiredoxin PRX1"/>
    <property type="match status" value="1"/>
</dbReference>
<gene>
    <name evidence="10" type="ORF">ASPSYDRAFT_53632</name>
</gene>
<feature type="region of interest" description="Disordered" evidence="8">
    <location>
        <begin position="1029"/>
        <end position="1066"/>
    </location>
</feature>
<feature type="region of interest" description="Disordered" evidence="8">
    <location>
        <begin position="212"/>
        <end position="236"/>
    </location>
</feature>
<dbReference type="EMBL" id="KV878582">
    <property type="protein sequence ID" value="OJJ64050.1"/>
    <property type="molecule type" value="Genomic_DNA"/>
</dbReference>
<dbReference type="PROSITE" id="PS51352">
    <property type="entry name" value="THIOREDOXIN_2"/>
    <property type="match status" value="1"/>
</dbReference>
<dbReference type="Pfam" id="PF24681">
    <property type="entry name" value="Kelch_KLHDC2_KLHL20_DRC7"/>
    <property type="match status" value="1"/>
</dbReference>
<evidence type="ECO:0000256" key="8">
    <source>
        <dbReference type="SAM" id="MobiDB-lite"/>
    </source>
</evidence>
<feature type="domain" description="Thioredoxin" evidence="9">
    <location>
        <begin position="9"/>
        <end position="172"/>
    </location>
</feature>
<dbReference type="InterPro" id="IPR036249">
    <property type="entry name" value="Thioredoxin-like_sf"/>
</dbReference>
<dbReference type="STRING" id="1036612.A0A1L9TX92"/>
<dbReference type="InterPro" id="IPR045020">
    <property type="entry name" value="PRX_1cys"/>
</dbReference>
<dbReference type="OrthoDB" id="10001928at2759"/>
<feature type="compositionally biased region" description="Low complexity" evidence="8">
    <location>
        <begin position="971"/>
        <end position="984"/>
    </location>
</feature>
<dbReference type="InterPro" id="IPR015915">
    <property type="entry name" value="Kelch-typ_b-propeller"/>
</dbReference>
<dbReference type="GeneID" id="63764794"/>
<dbReference type="VEuPathDB" id="FungiDB:ASPSYDRAFT_53632"/>
<protein>
    <recommendedName>
        <fullName evidence="9">Thioredoxin domain-containing protein</fullName>
    </recommendedName>
</protein>
<evidence type="ECO:0000259" key="9">
    <source>
        <dbReference type="PROSITE" id="PS51352"/>
    </source>
</evidence>
<dbReference type="GO" id="GO:0051920">
    <property type="term" value="F:peroxiredoxin activity"/>
    <property type="evidence" value="ECO:0007669"/>
    <property type="project" value="InterPro"/>
</dbReference>
<dbReference type="Gene3D" id="2.120.10.80">
    <property type="entry name" value="Kelch-type beta propeller"/>
    <property type="match status" value="1"/>
</dbReference>
<keyword evidence="6" id="KW-0676">Redox-active center</keyword>
<evidence type="ECO:0000256" key="3">
    <source>
        <dbReference type="ARBA" id="ARBA00022737"/>
    </source>
</evidence>
<evidence type="ECO:0000256" key="1">
    <source>
        <dbReference type="ARBA" id="ARBA00022441"/>
    </source>
</evidence>
<reference evidence="11" key="1">
    <citation type="journal article" date="2017" name="Genome Biol.">
        <title>Comparative genomics reveals high biological diversity and specific adaptations in the industrially and medically important fungal genus Aspergillus.</title>
        <authorList>
            <person name="de Vries R.P."/>
            <person name="Riley R."/>
            <person name="Wiebenga A."/>
            <person name="Aguilar-Osorio G."/>
            <person name="Amillis S."/>
            <person name="Uchima C.A."/>
            <person name="Anderluh G."/>
            <person name="Asadollahi M."/>
            <person name="Askin M."/>
            <person name="Barry K."/>
            <person name="Battaglia E."/>
            <person name="Bayram O."/>
            <person name="Benocci T."/>
            <person name="Braus-Stromeyer S.A."/>
            <person name="Caldana C."/>
            <person name="Canovas D."/>
            <person name="Cerqueira G.C."/>
            <person name="Chen F."/>
            <person name="Chen W."/>
            <person name="Choi C."/>
            <person name="Clum A."/>
            <person name="Dos Santos R.A."/>
            <person name="Damasio A.R."/>
            <person name="Diallinas G."/>
            <person name="Emri T."/>
            <person name="Fekete E."/>
            <person name="Flipphi M."/>
            <person name="Freyberg S."/>
            <person name="Gallo A."/>
            <person name="Gournas C."/>
            <person name="Habgood R."/>
            <person name="Hainaut M."/>
            <person name="Harispe M.L."/>
            <person name="Henrissat B."/>
            <person name="Hilden K.S."/>
            <person name="Hope R."/>
            <person name="Hossain A."/>
            <person name="Karabika E."/>
            <person name="Karaffa L."/>
            <person name="Karanyi Z."/>
            <person name="Krasevec N."/>
            <person name="Kuo A."/>
            <person name="Kusch H."/>
            <person name="LaButti K."/>
            <person name="Lagendijk E.L."/>
            <person name="Lapidus A."/>
            <person name="Levasseur A."/>
            <person name="Lindquist E."/>
            <person name="Lipzen A."/>
            <person name="Logrieco A.F."/>
            <person name="MacCabe A."/>
            <person name="Maekelae M.R."/>
            <person name="Malavazi I."/>
            <person name="Melin P."/>
            <person name="Meyer V."/>
            <person name="Mielnichuk N."/>
            <person name="Miskei M."/>
            <person name="Molnar A.P."/>
            <person name="Mule G."/>
            <person name="Ngan C.Y."/>
            <person name="Orejas M."/>
            <person name="Orosz E."/>
            <person name="Ouedraogo J.P."/>
            <person name="Overkamp K.M."/>
            <person name="Park H.-S."/>
            <person name="Perrone G."/>
            <person name="Piumi F."/>
            <person name="Punt P.J."/>
            <person name="Ram A.F."/>
            <person name="Ramon A."/>
            <person name="Rauscher S."/>
            <person name="Record E."/>
            <person name="Riano-Pachon D.M."/>
            <person name="Robert V."/>
            <person name="Roehrig J."/>
            <person name="Ruller R."/>
            <person name="Salamov A."/>
            <person name="Salih N.S."/>
            <person name="Samson R.A."/>
            <person name="Sandor E."/>
            <person name="Sanguinetti M."/>
            <person name="Schuetze T."/>
            <person name="Sepcic K."/>
            <person name="Shelest E."/>
            <person name="Sherlock G."/>
            <person name="Sophianopoulou V."/>
            <person name="Squina F.M."/>
            <person name="Sun H."/>
            <person name="Susca A."/>
            <person name="Todd R.B."/>
            <person name="Tsang A."/>
            <person name="Unkles S.E."/>
            <person name="van de Wiele N."/>
            <person name="van Rossen-Uffink D."/>
            <person name="Oliveira J.V."/>
            <person name="Vesth T.C."/>
            <person name="Visser J."/>
            <person name="Yu J.-H."/>
            <person name="Zhou M."/>
            <person name="Andersen M.R."/>
            <person name="Archer D.B."/>
            <person name="Baker S.E."/>
            <person name="Benoit I."/>
            <person name="Brakhage A.A."/>
            <person name="Braus G.H."/>
            <person name="Fischer R."/>
            <person name="Frisvad J.C."/>
            <person name="Goldman G.H."/>
            <person name="Houbraken J."/>
            <person name="Oakley B."/>
            <person name="Pocsi I."/>
            <person name="Scazzocchio C."/>
            <person name="Seiboth B."/>
            <person name="vanKuyk P.A."/>
            <person name="Wortman J."/>
            <person name="Dyer P.S."/>
            <person name="Grigoriev I.V."/>
        </authorList>
    </citation>
    <scope>NUCLEOTIDE SEQUENCE [LARGE SCALE GENOMIC DNA]</scope>
    <source>
        <strain evidence="11">CBS 593.65</strain>
    </source>
</reference>
<dbReference type="Proteomes" id="UP000184356">
    <property type="component" value="Unassembled WGS sequence"/>
</dbReference>
<feature type="region of interest" description="Disordered" evidence="8">
    <location>
        <begin position="918"/>
        <end position="1007"/>
    </location>
</feature>
<dbReference type="GO" id="GO:0005829">
    <property type="term" value="C:cytosol"/>
    <property type="evidence" value="ECO:0007669"/>
    <property type="project" value="TreeGrafter"/>
</dbReference>